<gene>
    <name evidence="2" type="ORF">DFP81_103319</name>
</gene>
<feature type="signal peptide" evidence="1">
    <location>
        <begin position="1"/>
        <end position="23"/>
    </location>
</feature>
<evidence type="ECO:0000313" key="2">
    <source>
        <dbReference type="EMBL" id="REG85119.1"/>
    </source>
</evidence>
<keyword evidence="3" id="KW-1185">Reference proteome</keyword>
<comment type="caution">
    <text evidence="2">The sequence shown here is derived from an EMBL/GenBank/DDBJ whole genome shotgun (WGS) entry which is preliminary data.</text>
</comment>
<evidence type="ECO:0000256" key="1">
    <source>
        <dbReference type="SAM" id="SignalP"/>
    </source>
</evidence>
<dbReference type="Proteomes" id="UP000256542">
    <property type="component" value="Unassembled WGS sequence"/>
</dbReference>
<reference evidence="2 3" key="1">
    <citation type="submission" date="2018-08" db="EMBL/GenBank/DDBJ databases">
        <title>Genomic Encyclopedia of Type Strains, Phase III (KMG-III): the genomes of soil and plant-associated and newly described type strains.</title>
        <authorList>
            <person name="Whitman W."/>
        </authorList>
    </citation>
    <scope>NUCLEOTIDE SEQUENCE [LARGE SCALE GENOMIC DNA]</scope>
    <source>
        <strain evidence="2 3">CECT 7375</strain>
    </source>
</reference>
<dbReference type="OrthoDB" id="6109214at2"/>
<dbReference type="AlphaFoldDB" id="A0A3E0DQF9"/>
<evidence type="ECO:0000313" key="3">
    <source>
        <dbReference type="Proteomes" id="UP000256542"/>
    </source>
</evidence>
<dbReference type="EMBL" id="QUNG01000003">
    <property type="protein sequence ID" value="REG85119.1"/>
    <property type="molecule type" value="Genomic_DNA"/>
</dbReference>
<feature type="chain" id="PRO_5017727863" evidence="1">
    <location>
        <begin position="24"/>
        <end position="80"/>
    </location>
</feature>
<organism evidence="2 3">
    <name type="scientific">Marinomonas pollencensis</name>
    <dbReference type="NCBI Taxonomy" id="491954"/>
    <lineage>
        <taxon>Bacteria</taxon>
        <taxon>Pseudomonadati</taxon>
        <taxon>Pseudomonadota</taxon>
        <taxon>Gammaproteobacteria</taxon>
        <taxon>Oceanospirillales</taxon>
        <taxon>Oceanospirillaceae</taxon>
        <taxon>Marinomonas</taxon>
    </lineage>
</organism>
<keyword evidence="1" id="KW-0732">Signal</keyword>
<accession>A0A3E0DQF9</accession>
<name>A0A3E0DQF9_9GAMM</name>
<sequence>MNTFTKSVATFLAASSIATVALAAPGDATYGQSTRGQLNSLESQAHDVNVSLEGNAAFALTQKASAENSHRAEFLQNKLN</sequence>
<protein>
    <submittedName>
        <fullName evidence="2">Uncharacterized protein</fullName>
    </submittedName>
</protein>
<dbReference type="RefSeq" id="WP_115896985.1">
    <property type="nucleotide sequence ID" value="NZ_QUNG01000003.1"/>
</dbReference>
<proteinExistence type="predicted"/>